<evidence type="ECO:0000259" key="3">
    <source>
        <dbReference type="Pfam" id="PF21671"/>
    </source>
</evidence>
<evidence type="ECO:0000256" key="2">
    <source>
        <dbReference type="SAM" id="SignalP"/>
    </source>
</evidence>
<feature type="compositionally biased region" description="Low complexity" evidence="1">
    <location>
        <begin position="100"/>
        <end position="112"/>
    </location>
</feature>
<evidence type="ECO:0000313" key="4">
    <source>
        <dbReference type="EMBL" id="GLB36163.1"/>
    </source>
</evidence>
<dbReference type="OrthoDB" id="439917at2759"/>
<protein>
    <recommendedName>
        <fullName evidence="3">Protein CPL1-like domain-containing protein</fullName>
    </recommendedName>
</protein>
<sequence>MGAACALLFIALPFASSTATGSKSCTQKEFWSVPNGCCLPIGGPPTPPPPPKGNACPPTTHYWGQEQGCCVPRHPPPEHGPPPQCPRGWTWNQTVRKCYPTPTTSTPSSPQPSKHHGHGHDGQGHDGHGHDADGPGGHWKKRSAQLKSRSAPLCPTGLDACPISGAKGGDYECLDTATELESCGGCTSLGSGQDCTAIAGAWNVGCEQGRCIAYTCAGGFNRSRDGKSCIPL</sequence>
<dbReference type="Pfam" id="PF21671">
    <property type="entry name" value="CPL1-like"/>
    <property type="match status" value="1"/>
</dbReference>
<keyword evidence="5" id="KW-1185">Reference proteome</keyword>
<feature type="chain" id="PRO_5040367374" description="Protein CPL1-like domain-containing protein" evidence="2">
    <location>
        <begin position="20"/>
        <end position="232"/>
    </location>
</feature>
<feature type="domain" description="Protein CPL1-like" evidence="3">
    <location>
        <begin position="171"/>
        <end position="230"/>
    </location>
</feature>
<feature type="signal peptide" evidence="2">
    <location>
        <begin position="1"/>
        <end position="19"/>
    </location>
</feature>
<evidence type="ECO:0000256" key="1">
    <source>
        <dbReference type="SAM" id="MobiDB-lite"/>
    </source>
</evidence>
<gene>
    <name evidence="4" type="ORF">LshimejAT787_0304510</name>
</gene>
<reference evidence="4" key="1">
    <citation type="submission" date="2022-07" db="EMBL/GenBank/DDBJ databases">
        <title>The genome of Lyophyllum shimeji provides insight into the initial evolution of ectomycorrhizal fungal genome.</title>
        <authorList>
            <person name="Kobayashi Y."/>
            <person name="Shibata T."/>
            <person name="Hirakawa H."/>
            <person name="Shigenobu S."/>
            <person name="Nishiyama T."/>
            <person name="Yamada A."/>
            <person name="Hasebe M."/>
            <person name="Kawaguchi M."/>
        </authorList>
    </citation>
    <scope>NUCLEOTIDE SEQUENCE</scope>
    <source>
        <strain evidence="4">AT787</strain>
    </source>
</reference>
<comment type="caution">
    <text evidence="4">The sequence shown here is derived from an EMBL/GenBank/DDBJ whole genome shotgun (WGS) entry which is preliminary data.</text>
</comment>
<dbReference type="InterPro" id="IPR048661">
    <property type="entry name" value="CPL1-like"/>
</dbReference>
<feature type="compositionally biased region" description="Basic and acidic residues" evidence="1">
    <location>
        <begin position="119"/>
        <end position="133"/>
    </location>
</feature>
<proteinExistence type="predicted"/>
<dbReference type="PANTHER" id="PTHR35192:SF2">
    <property type="entry name" value="APPLE DOMAIN-CONTAINING PROTEIN"/>
    <property type="match status" value="1"/>
</dbReference>
<dbReference type="InterPro" id="IPR038955">
    <property type="entry name" value="PriA/CPL1_fungi"/>
</dbReference>
<dbReference type="Proteomes" id="UP001063166">
    <property type="component" value="Unassembled WGS sequence"/>
</dbReference>
<dbReference type="AlphaFoldDB" id="A0A9P3PHS1"/>
<name>A0A9P3PHS1_LYOSH</name>
<feature type="region of interest" description="Disordered" evidence="1">
    <location>
        <begin position="100"/>
        <end position="146"/>
    </location>
</feature>
<dbReference type="EMBL" id="BRPK01000003">
    <property type="protein sequence ID" value="GLB36163.1"/>
    <property type="molecule type" value="Genomic_DNA"/>
</dbReference>
<evidence type="ECO:0000313" key="5">
    <source>
        <dbReference type="Proteomes" id="UP001063166"/>
    </source>
</evidence>
<accession>A0A9P3PHS1</accession>
<keyword evidence="2" id="KW-0732">Signal</keyword>
<dbReference type="PANTHER" id="PTHR35192">
    <property type="entry name" value="PROTEIN, PUTATIVE-RELATED"/>
    <property type="match status" value="1"/>
</dbReference>
<organism evidence="4 5">
    <name type="scientific">Lyophyllum shimeji</name>
    <name type="common">Hon-shimeji</name>
    <name type="synonym">Tricholoma shimeji</name>
    <dbReference type="NCBI Taxonomy" id="47721"/>
    <lineage>
        <taxon>Eukaryota</taxon>
        <taxon>Fungi</taxon>
        <taxon>Dikarya</taxon>
        <taxon>Basidiomycota</taxon>
        <taxon>Agaricomycotina</taxon>
        <taxon>Agaricomycetes</taxon>
        <taxon>Agaricomycetidae</taxon>
        <taxon>Agaricales</taxon>
        <taxon>Tricholomatineae</taxon>
        <taxon>Lyophyllaceae</taxon>
        <taxon>Lyophyllum</taxon>
    </lineage>
</organism>